<organism evidence="1">
    <name type="scientific">Anguilla anguilla</name>
    <name type="common">European freshwater eel</name>
    <name type="synonym">Muraena anguilla</name>
    <dbReference type="NCBI Taxonomy" id="7936"/>
    <lineage>
        <taxon>Eukaryota</taxon>
        <taxon>Metazoa</taxon>
        <taxon>Chordata</taxon>
        <taxon>Craniata</taxon>
        <taxon>Vertebrata</taxon>
        <taxon>Euteleostomi</taxon>
        <taxon>Actinopterygii</taxon>
        <taxon>Neopterygii</taxon>
        <taxon>Teleostei</taxon>
        <taxon>Anguilliformes</taxon>
        <taxon>Anguillidae</taxon>
        <taxon>Anguilla</taxon>
    </lineage>
</organism>
<reference evidence="1" key="1">
    <citation type="submission" date="2014-11" db="EMBL/GenBank/DDBJ databases">
        <authorList>
            <person name="Amaro Gonzalez C."/>
        </authorList>
    </citation>
    <scope>NUCLEOTIDE SEQUENCE</scope>
</reference>
<reference evidence="1" key="2">
    <citation type="journal article" date="2015" name="Fish Shellfish Immunol.">
        <title>Early steps in the European eel (Anguilla anguilla)-Vibrio vulnificus interaction in the gills: Role of the RtxA13 toxin.</title>
        <authorList>
            <person name="Callol A."/>
            <person name="Pajuelo D."/>
            <person name="Ebbesson L."/>
            <person name="Teles M."/>
            <person name="MacKenzie S."/>
            <person name="Amaro C."/>
        </authorList>
    </citation>
    <scope>NUCLEOTIDE SEQUENCE</scope>
</reference>
<sequence length="46" mass="5140">MAEEKPIYEIRFDAAVKVIQSLPRNGEDPHVANIQSAVTLCILKCK</sequence>
<name>A0A0E9WFB4_ANGAN</name>
<proteinExistence type="predicted"/>
<evidence type="ECO:0000313" key="1">
    <source>
        <dbReference type="EMBL" id="JAH88986.1"/>
    </source>
</evidence>
<dbReference type="AlphaFoldDB" id="A0A0E9WFB4"/>
<protein>
    <submittedName>
        <fullName evidence="1">Uncharacterized protein</fullName>
    </submittedName>
</protein>
<dbReference type="EMBL" id="GBXM01019591">
    <property type="protein sequence ID" value="JAH88986.1"/>
    <property type="molecule type" value="Transcribed_RNA"/>
</dbReference>
<accession>A0A0E9WFB4</accession>